<evidence type="ECO:0000313" key="2">
    <source>
        <dbReference type="Proteomes" id="UP000030428"/>
    </source>
</evidence>
<sequence length="205" mass="23255">MSYSDFTLKKVKQELKIKIIEDKDLFSPIKEIQVSDYLLTTLKYNMPLALAVGTEKVRSELLIANVLLEVRRLLNNQISFFSGINLDVDKERNLNGFCDFILSKSPEQFYLNAPIITIVEAKNENITGGLGQCIAEMFASSLFNEKEKEPLPKIYGTVTTGNTWRFLEYEDNIACIDVVEYHITNVNKIVGILTEMANDDKGRSS</sequence>
<dbReference type="Proteomes" id="UP000030428">
    <property type="component" value="Unassembled WGS sequence"/>
</dbReference>
<name>A0A0A6P318_9GAMM</name>
<organism evidence="1 2">
    <name type="scientific">Candidatus Thiomargarita nelsonii</name>
    <dbReference type="NCBI Taxonomy" id="1003181"/>
    <lineage>
        <taxon>Bacteria</taxon>
        <taxon>Pseudomonadati</taxon>
        <taxon>Pseudomonadota</taxon>
        <taxon>Gammaproteobacteria</taxon>
        <taxon>Thiotrichales</taxon>
        <taxon>Thiotrichaceae</taxon>
        <taxon>Thiomargarita</taxon>
    </lineage>
</organism>
<evidence type="ECO:0000313" key="1">
    <source>
        <dbReference type="EMBL" id="KHD04817.1"/>
    </source>
</evidence>
<dbReference type="EMBL" id="JSZA02000125">
    <property type="protein sequence ID" value="KHD04817.1"/>
    <property type="molecule type" value="Genomic_DNA"/>
</dbReference>
<gene>
    <name evidence="1" type="ORF">PN36_24205</name>
</gene>
<dbReference type="AlphaFoldDB" id="A0A0A6P318"/>
<protein>
    <submittedName>
        <fullName evidence="1">Uncharacterized protein</fullName>
    </submittedName>
</protein>
<comment type="caution">
    <text evidence="1">The sequence shown here is derived from an EMBL/GenBank/DDBJ whole genome shotgun (WGS) entry which is preliminary data.</text>
</comment>
<proteinExistence type="predicted"/>
<accession>A0A0A6P318</accession>
<reference evidence="1 2" key="1">
    <citation type="journal article" date="2016" name="Front. Microbiol.">
        <title>Single-Cell (Meta-)Genomics of a Dimorphic Candidatus Thiomargarita nelsonii Reveals Genomic Plasticity.</title>
        <authorList>
            <person name="Flood B.E."/>
            <person name="Fliss P."/>
            <person name="Jones D.S."/>
            <person name="Dick G.J."/>
            <person name="Jain S."/>
            <person name="Kaster A.K."/>
            <person name="Winkel M."/>
            <person name="Mussmann M."/>
            <person name="Bailey J."/>
        </authorList>
    </citation>
    <scope>NUCLEOTIDE SEQUENCE [LARGE SCALE GENOMIC DNA]</scope>
    <source>
        <strain evidence="1">Hydrate Ridge</strain>
    </source>
</reference>
<keyword evidence="2" id="KW-1185">Reference proteome</keyword>